<keyword evidence="3" id="KW-1185">Reference proteome</keyword>
<dbReference type="PANTHER" id="PTHR32063:SF19">
    <property type="entry name" value="CATION EFFLUX SYSTEM PROTEIN CUSA"/>
    <property type="match status" value="1"/>
</dbReference>
<feature type="transmembrane region" description="Helical" evidence="1">
    <location>
        <begin position="441"/>
        <end position="462"/>
    </location>
</feature>
<protein>
    <submittedName>
        <fullName evidence="2">Cobalt-zinc-cadmium resistance protein CzcA/Cation efflux system protein CusA</fullName>
    </submittedName>
</protein>
<feature type="transmembrane region" description="Helical" evidence="1">
    <location>
        <begin position="956"/>
        <end position="976"/>
    </location>
</feature>
<reference evidence="2 3" key="1">
    <citation type="submission" date="2013-05" db="EMBL/GenBank/DDBJ databases">
        <title>Genome assembly of Chondromyces apiculatus DSM 436.</title>
        <authorList>
            <person name="Sharma G."/>
            <person name="Khatri I."/>
            <person name="Kaur C."/>
            <person name="Mayilraj S."/>
            <person name="Subramanian S."/>
        </authorList>
    </citation>
    <scope>NUCLEOTIDE SEQUENCE [LARGE SCALE GENOMIC DNA]</scope>
    <source>
        <strain evidence="2 3">DSM 436</strain>
    </source>
</reference>
<organism evidence="2 3">
    <name type="scientific">Chondromyces apiculatus DSM 436</name>
    <dbReference type="NCBI Taxonomy" id="1192034"/>
    <lineage>
        <taxon>Bacteria</taxon>
        <taxon>Pseudomonadati</taxon>
        <taxon>Myxococcota</taxon>
        <taxon>Polyangia</taxon>
        <taxon>Polyangiales</taxon>
        <taxon>Polyangiaceae</taxon>
        <taxon>Chondromyces</taxon>
    </lineage>
</organism>
<feature type="transmembrane region" description="Helical" evidence="1">
    <location>
        <begin position="363"/>
        <end position="384"/>
    </location>
</feature>
<name>A0A017TEB3_9BACT</name>
<feature type="transmembrane region" description="Helical" evidence="1">
    <location>
        <begin position="1039"/>
        <end position="1056"/>
    </location>
</feature>
<proteinExistence type="predicted"/>
<dbReference type="AlphaFoldDB" id="A0A017TEB3"/>
<keyword evidence="1" id="KW-0472">Membrane</keyword>
<feature type="transmembrane region" description="Helical" evidence="1">
    <location>
        <begin position="341"/>
        <end position="358"/>
    </location>
</feature>
<dbReference type="Pfam" id="PF00873">
    <property type="entry name" value="ACR_tran"/>
    <property type="match status" value="2"/>
</dbReference>
<dbReference type="PANTHER" id="PTHR32063">
    <property type="match status" value="1"/>
</dbReference>
<gene>
    <name evidence="2" type="ORF">CAP_8124</name>
</gene>
<dbReference type="SUPFAM" id="SSF82866">
    <property type="entry name" value="Multidrug efflux transporter AcrB transmembrane domain"/>
    <property type="match status" value="2"/>
</dbReference>
<dbReference type="GO" id="GO:0005886">
    <property type="term" value="C:plasma membrane"/>
    <property type="evidence" value="ECO:0007669"/>
    <property type="project" value="TreeGrafter"/>
</dbReference>
<dbReference type="Gene3D" id="3.30.70.1430">
    <property type="entry name" value="Multidrug efflux transporter AcrB pore domain"/>
    <property type="match status" value="2"/>
</dbReference>
<dbReference type="GO" id="GO:0042910">
    <property type="term" value="F:xenobiotic transmembrane transporter activity"/>
    <property type="evidence" value="ECO:0007669"/>
    <property type="project" value="TreeGrafter"/>
</dbReference>
<feature type="transmembrane region" description="Helical" evidence="1">
    <location>
        <begin position="930"/>
        <end position="949"/>
    </location>
</feature>
<dbReference type="SUPFAM" id="SSF82693">
    <property type="entry name" value="Multidrug efflux transporter AcrB pore domain, PN1, PN2, PC1 and PC2 subdomains"/>
    <property type="match status" value="2"/>
</dbReference>
<feature type="transmembrane region" description="Helical" evidence="1">
    <location>
        <begin position="474"/>
        <end position="495"/>
    </location>
</feature>
<evidence type="ECO:0000313" key="2">
    <source>
        <dbReference type="EMBL" id="EYF07623.1"/>
    </source>
</evidence>
<accession>A0A017TEB3</accession>
<sequence length="1119" mass="121412">MMGWIIAWCAKHRGFVIAMFALLAIGAEAARRRLPLDAIPDLSDPQVIVFTEWMGRSPTLVEDQVTYPIASALLAAPKVTDVRGFSMQGMSFVYVLFEEGTDVYWARSRVLEYLSAIQQRLPEGVSPALGPDATGVGWVYQYAVVDRSGRKDAADLRELQDFTLRYALESVPGVAQVAAVGGFERQYQVTLDPERLRAFGVTFEEVAGAVRRSSSEVGGRVLELAGREYAVRGRGYVGSVEDLGAIVIRSSAEGSSVRVRDVGAARIGPDARRGAADLDGLGEVAGGIVVMRYGENALEVIQRVEAKLDELRRALPEGVEIVTTYDRSGLIERSVDTLKRALVEEIAVVSVVIVLFLLHFRSALLPIVSLPLAVLLAFVPMWWLGVPSTIMSLGGIAIAIGATVDAEIVMVEACHKRLEHAPKDLSPKERAKLLAKAAEEVTPAIFSSLLIIAVSFIPVFGLTGQAGRLFRPLAYTKTFVMLAAAVLSVTLAPALRDLLLRGKIRPESEHPISRAVIAVYQPFVYVALRRPITTVLIGVLAVVSAIPVGLRLGSEFMPNLNEGDLLYMPTTLPGISIEEAKRQLQRQDAILKSFPEVKTVHGKVGRAETATDPAPLSMAETVIQLHPREAWPKVPEARWYSSWAPEGARRVLGKVWPEERPETWEELVAKLNAAMQLPGFTNAWTMPIRARIDMLTTGVRTPVGVKVFGHDLHAIERVGKQVEAAVGRVAGTRSVLYERSLGGAYVDITPDRAALARYGLSVEDVQAVIEGAIGGEVVAGTVEGRGRFTVNVRYKEDFRSSPGRLREVLVPLPERAGAEAATRGGEGAGMGAPGAGAGGTAGMGMRTIPLGEVAEVAVVEGPPMIRDEAGQLVGYVYIDVDPARDIGGYVADARAAVGAAMDRGELTLEGGMYLTWTGQYELLEEMRERMSILVPLALAIVVVLLWVQFRNVTEVLIVLLSIPFALVGSVWLLYLLDYRLSTAVWVGIIALLGLAAQTGIVMIVYIDQAFFRRLRAGRIRDLNDIIWAHMEGTVMRVRPKLMTVSTMLIGLTPLLWAEGSGADVMKRIAAPMVGGLLTSAFLTLEIIPVVYTWWRYAQLKEAQRTGRPLAEVVGLREAG</sequence>
<dbReference type="Gene3D" id="3.30.2090.10">
    <property type="entry name" value="Multidrug efflux transporter AcrB TolC docking domain, DN and DC subdomains"/>
    <property type="match status" value="2"/>
</dbReference>
<evidence type="ECO:0000256" key="1">
    <source>
        <dbReference type="SAM" id="Phobius"/>
    </source>
</evidence>
<evidence type="ECO:0000313" key="3">
    <source>
        <dbReference type="Proteomes" id="UP000019678"/>
    </source>
</evidence>
<dbReference type="SUPFAM" id="SSF82714">
    <property type="entry name" value="Multidrug efflux transporter AcrB TolC docking domain, DN and DC subdomains"/>
    <property type="match status" value="2"/>
</dbReference>
<comment type="caution">
    <text evidence="2">The sequence shown here is derived from an EMBL/GenBank/DDBJ whole genome shotgun (WGS) entry which is preliminary data.</text>
</comment>
<dbReference type="PRINTS" id="PR00702">
    <property type="entry name" value="ACRIFLAVINRP"/>
</dbReference>
<dbReference type="Gene3D" id="3.30.70.1440">
    <property type="entry name" value="Multidrug efflux transporter AcrB pore domain"/>
    <property type="match status" value="1"/>
</dbReference>
<keyword evidence="1" id="KW-1133">Transmembrane helix</keyword>
<dbReference type="Gene3D" id="3.30.70.1320">
    <property type="entry name" value="Multidrug efflux transporter AcrB pore domain like"/>
    <property type="match status" value="1"/>
</dbReference>
<dbReference type="RefSeq" id="WP_044237075.1">
    <property type="nucleotide sequence ID" value="NZ_ASRX01000008.1"/>
</dbReference>
<dbReference type="Gene3D" id="1.20.1640.10">
    <property type="entry name" value="Multidrug efflux transporter AcrB transmembrane domain"/>
    <property type="match status" value="2"/>
</dbReference>
<dbReference type="InterPro" id="IPR027463">
    <property type="entry name" value="AcrB_DN_DC_subdom"/>
</dbReference>
<feature type="transmembrane region" description="Helical" evidence="1">
    <location>
        <begin position="390"/>
        <end position="411"/>
    </location>
</feature>
<dbReference type="OrthoDB" id="9798415at2"/>
<dbReference type="eggNOG" id="COG3696">
    <property type="taxonomic scope" value="Bacteria"/>
</dbReference>
<dbReference type="Proteomes" id="UP000019678">
    <property type="component" value="Unassembled WGS sequence"/>
</dbReference>
<dbReference type="STRING" id="1192034.CAP_8124"/>
<keyword evidence="1" id="KW-0812">Transmembrane</keyword>
<feature type="transmembrane region" description="Helical" evidence="1">
    <location>
        <begin position="1068"/>
        <end position="1094"/>
    </location>
</feature>
<feature type="transmembrane region" description="Helical" evidence="1">
    <location>
        <begin position="982"/>
        <end position="1006"/>
    </location>
</feature>
<dbReference type="InterPro" id="IPR001036">
    <property type="entry name" value="Acrflvin-R"/>
</dbReference>
<dbReference type="EMBL" id="ASRX01000008">
    <property type="protein sequence ID" value="EYF07623.1"/>
    <property type="molecule type" value="Genomic_DNA"/>
</dbReference>
<feature type="transmembrane region" description="Helical" evidence="1">
    <location>
        <begin position="532"/>
        <end position="550"/>
    </location>
</feature>